<proteinExistence type="predicted"/>
<gene>
    <name evidence="2" type="ORF">R3W88_025046</name>
</gene>
<protein>
    <recommendedName>
        <fullName evidence="1">Retrotransposon Copia-like N-terminal domain-containing protein</fullName>
    </recommendedName>
</protein>
<dbReference type="EMBL" id="JAWPEI010000003">
    <property type="protein sequence ID" value="KAK4732058.1"/>
    <property type="molecule type" value="Genomic_DNA"/>
</dbReference>
<dbReference type="PANTHER" id="PTHR37610">
    <property type="entry name" value="CCHC-TYPE DOMAIN-CONTAINING PROTEIN"/>
    <property type="match status" value="1"/>
</dbReference>
<evidence type="ECO:0000313" key="2">
    <source>
        <dbReference type="EMBL" id="KAK4732058.1"/>
    </source>
</evidence>
<dbReference type="Pfam" id="PF14244">
    <property type="entry name" value="Retrotran_gag_3"/>
    <property type="match status" value="1"/>
</dbReference>
<dbReference type="PANTHER" id="PTHR37610:SF40">
    <property type="entry name" value="OS01G0909600 PROTEIN"/>
    <property type="match status" value="1"/>
</dbReference>
<dbReference type="Proteomes" id="UP001311915">
    <property type="component" value="Unassembled WGS sequence"/>
</dbReference>
<name>A0AAV9M2Q9_9SOLN</name>
<sequence length="86" mass="9549">MVIESSSHTTENFVNNNGVGNNDLSSPLYMHPSDNPGASLVQTPFDGVGYRLWRRSGLRVLSVKNKLDFINGDCKRPDPGTPQFRQ</sequence>
<dbReference type="AlphaFoldDB" id="A0AAV9M2Q9"/>
<evidence type="ECO:0000259" key="1">
    <source>
        <dbReference type="Pfam" id="PF14244"/>
    </source>
</evidence>
<organism evidence="2 3">
    <name type="scientific">Solanum pinnatisectum</name>
    <name type="common">tansyleaf nightshade</name>
    <dbReference type="NCBI Taxonomy" id="50273"/>
    <lineage>
        <taxon>Eukaryota</taxon>
        <taxon>Viridiplantae</taxon>
        <taxon>Streptophyta</taxon>
        <taxon>Embryophyta</taxon>
        <taxon>Tracheophyta</taxon>
        <taxon>Spermatophyta</taxon>
        <taxon>Magnoliopsida</taxon>
        <taxon>eudicotyledons</taxon>
        <taxon>Gunneridae</taxon>
        <taxon>Pentapetalae</taxon>
        <taxon>asterids</taxon>
        <taxon>lamiids</taxon>
        <taxon>Solanales</taxon>
        <taxon>Solanaceae</taxon>
        <taxon>Solanoideae</taxon>
        <taxon>Solaneae</taxon>
        <taxon>Solanum</taxon>
    </lineage>
</organism>
<keyword evidence="3" id="KW-1185">Reference proteome</keyword>
<evidence type="ECO:0000313" key="3">
    <source>
        <dbReference type="Proteomes" id="UP001311915"/>
    </source>
</evidence>
<comment type="caution">
    <text evidence="2">The sequence shown here is derived from an EMBL/GenBank/DDBJ whole genome shotgun (WGS) entry which is preliminary data.</text>
</comment>
<dbReference type="InterPro" id="IPR029472">
    <property type="entry name" value="Copia-like_N"/>
</dbReference>
<feature type="domain" description="Retrotransposon Copia-like N-terminal" evidence="1">
    <location>
        <begin position="31"/>
        <end position="78"/>
    </location>
</feature>
<accession>A0AAV9M2Q9</accession>
<reference evidence="2 3" key="1">
    <citation type="submission" date="2023-10" db="EMBL/GenBank/DDBJ databases">
        <title>Genome-Wide Identification Analysis in wild type Solanum Pinnatisectum Reveals Some Genes Defensing Phytophthora Infestans.</title>
        <authorList>
            <person name="Sun C."/>
        </authorList>
    </citation>
    <scope>NUCLEOTIDE SEQUENCE [LARGE SCALE GENOMIC DNA]</scope>
    <source>
        <strain evidence="2">LQN</strain>
        <tissue evidence="2">Leaf</tissue>
    </source>
</reference>